<dbReference type="OrthoDB" id="1706794at2"/>
<dbReference type="EMBL" id="LT906439">
    <property type="protein sequence ID" value="SNU87732.1"/>
    <property type="molecule type" value="Genomic_DNA"/>
</dbReference>
<evidence type="ECO:0000259" key="2">
    <source>
        <dbReference type="PROSITE" id="PS50987"/>
    </source>
</evidence>
<gene>
    <name evidence="3" type="ORF">SAMEA4412692_00759</name>
</gene>
<dbReference type="KEGG" id="smen:SAMEA4412692_0759"/>
<evidence type="ECO:0000313" key="4">
    <source>
        <dbReference type="Proteomes" id="UP000215185"/>
    </source>
</evidence>
<dbReference type="InterPro" id="IPR036388">
    <property type="entry name" value="WH-like_DNA-bd_sf"/>
</dbReference>
<keyword evidence="4" id="KW-1185">Reference proteome</keyword>
<dbReference type="AlphaFoldDB" id="A0A239SR59"/>
<dbReference type="PROSITE" id="PS50987">
    <property type="entry name" value="HTH_ARSR_2"/>
    <property type="match status" value="1"/>
</dbReference>
<name>A0A239SR59_9STRE</name>
<dbReference type="Gene3D" id="1.10.10.10">
    <property type="entry name" value="Winged helix-like DNA-binding domain superfamily/Winged helix DNA-binding domain"/>
    <property type="match status" value="1"/>
</dbReference>
<dbReference type="RefSeq" id="WP_018372657.1">
    <property type="nucleotide sequence ID" value="NZ_LT906439.1"/>
</dbReference>
<evidence type="ECO:0000256" key="1">
    <source>
        <dbReference type="ARBA" id="ARBA00023125"/>
    </source>
</evidence>
<dbReference type="SUPFAM" id="SSF46785">
    <property type="entry name" value="Winged helix' DNA-binding domain"/>
    <property type="match status" value="1"/>
</dbReference>
<proteinExistence type="predicted"/>
<keyword evidence="1" id="KW-0238">DNA-binding</keyword>
<protein>
    <submittedName>
        <fullName evidence="3">Arsenical resistance operon repressor ArsR</fullName>
    </submittedName>
</protein>
<dbReference type="SMART" id="SM00418">
    <property type="entry name" value="HTH_ARSR"/>
    <property type="match status" value="1"/>
</dbReference>
<sequence>MNPEDKVIDFCLSLIYAGKNLEEYKEYKDLLKAIDTSYLKAIKEYQLILQEQCHLIDYFVNEEYNVLSYILILQHIPDFEALRSYLTNVSKEDFFQVISTHILEKKTPFSTQDLLEVSLEEKNKWKLTELFYKYTEIKDEFLEVIENSWQQYSSLVTSLEHHFQSKIAQEKRRLAEKSDNLYSVVYRDYITKEDYEASENNHLLLASFQKIMFTKMTSSGSLGLGLFAYDYLRFVKSTNNYNQESREKILKILADPTRFGILKFIIEGVSSNKIIANKFGISSAAVSYQLKNLLDNKIILIDPNSRKYTLNKELLKHTLIGIEKELSLD</sequence>
<reference evidence="3 4" key="1">
    <citation type="submission" date="2017-06" db="EMBL/GenBank/DDBJ databases">
        <authorList>
            <consortium name="Pathogen Informatics"/>
        </authorList>
    </citation>
    <scope>NUCLEOTIDE SEQUENCE [LARGE SCALE GENOMIC DNA]</scope>
    <source>
        <strain evidence="3 4">NCTC13788</strain>
    </source>
</reference>
<dbReference type="InterPro" id="IPR011991">
    <property type="entry name" value="ArsR-like_HTH"/>
</dbReference>
<dbReference type="GO" id="GO:0003700">
    <property type="term" value="F:DNA-binding transcription factor activity"/>
    <property type="evidence" value="ECO:0007669"/>
    <property type="project" value="InterPro"/>
</dbReference>
<evidence type="ECO:0000313" key="3">
    <source>
        <dbReference type="EMBL" id="SNU87732.1"/>
    </source>
</evidence>
<dbReference type="Pfam" id="PF01022">
    <property type="entry name" value="HTH_5"/>
    <property type="match status" value="1"/>
</dbReference>
<dbReference type="STRING" id="1123308.GCA_000380085_00102"/>
<accession>A0A239SR59</accession>
<dbReference type="InterPro" id="IPR001845">
    <property type="entry name" value="HTH_ArsR_DNA-bd_dom"/>
</dbReference>
<dbReference type="Proteomes" id="UP000215185">
    <property type="component" value="Chromosome 1"/>
</dbReference>
<dbReference type="InterPro" id="IPR036390">
    <property type="entry name" value="WH_DNA-bd_sf"/>
</dbReference>
<dbReference type="GO" id="GO:0003677">
    <property type="term" value="F:DNA binding"/>
    <property type="evidence" value="ECO:0007669"/>
    <property type="project" value="UniProtKB-KW"/>
</dbReference>
<organism evidence="3 4">
    <name type="scientific">Streptococcus merionis</name>
    <dbReference type="NCBI Taxonomy" id="400065"/>
    <lineage>
        <taxon>Bacteria</taxon>
        <taxon>Bacillati</taxon>
        <taxon>Bacillota</taxon>
        <taxon>Bacilli</taxon>
        <taxon>Lactobacillales</taxon>
        <taxon>Streptococcaceae</taxon>
        <taxon>Streptococcus</taxon>
    </lineage>
</organism>
<feature type="domain" description="HTH arsR-type" evidence="2">
    <location>
        <begin position="238"/>
        <end position="329"/>
    </location>
</feature>
<dbReference type="CDD" id="cd00090">
    <property type="entry name" value="HTH_ARSR"/>
    <property type="match status" value="1"/>
</dbReference>